<comment type="similarity">
    <text evidence="1">Belongs to the LysR transcriptional regulatory family.</text>
</comment>
<dbReference type="RefSeq" id="WP_028026788.1">
    <property type="nucleotide sequence ID" value="NZ_JANJZH010000016.1"/>
</dbReference>
<evidence type="ECO:0000256" key="1">
    <source>
        <dbReference type="ARBA" id="ARBA00009437"/>
    </source>
</evidence>
<dbReference type="SUPFAM" id="SSF53850">
    <property type="entry name" value="Periplasmic binding protein-like II"/>
    <property type="match status" value="1"/>
</dbReference>
<evidence type="ECO:0000256" key="3">
    <source>
        <dbReference type="ARBA" id="ARBA00023125"/>
    </source>
</evidence>
<dbReference type="InterPro" id="IPR005119">
    <property type="entry name" value="LysR_subst-bd"/>
</dbReference>
<dbReference type="PROSITE" id="PS50931">
    <property type="entry name" value="HTH_LYSR"/>
    <property type="match status" value="1"/>
</dbReference>
<sequence length="298" mass="31486">MDTEKCTVLLTAIDQGSLSGAAEVLGYTPSGVSRLVASLEADLGLPLLTRSKGGVTPTPECEALRPRLAELATLGRACREEAAAVRGLEAGSLTVGSAYRPLYRALAATIAAFSAEHPGIQVRIEHANSSTLAAGMARRAIDFSLMSRREIDCRWTPLAQDAMVAVVPPDHALAHADAFPIERLLNEAFIELYPGEDCDNSRTLTAAGIRPRAAYTAHDTSAAFALVEAGLGIALMNDIYARSARERVAVVPLAPTRIVEIGIAVPPGRPSPALAAFEAFAIPRLQKVSAWNLEGRAL</sequence>
<evidence type="ECO:0000259" key="5">
    <source>
        <dbReference type="PROSITE" id="PS50931"/>
    </source>
</evidence>
<dbReference type="Gene3D" id="1.10.10.10">
    <property type="entry name" value="Winged helix-like DNA-binding domain superfamily/Winged helix DNA-binding domain"/>
    <property type="match status" value="1"/>
</dbReference>
<dbReference type="GO" id="GO:0032993">
    <property type="term" value="C:protein-DNA complex"/>
    <property type="evidence" value="ECO:0007669"/>
    <property type="project" value="TreeGrafter"/>
</dbReference>
<gene>
    <name evidence="6" type="ORF">GKZ27_05785</name>
</gene>
<protein>
    <submittedName>
        <fullName evidence="6">LysR family transcriptional regulator</fullName>
    </submittedName>
</protein>
<evidence type="ECO:0000256" key="4">
    <source>
        <dbReference type="ARBA" id="ARBA00023163"/>
    </source>
</evidence>
<dbReference type="Proteomes" id="UP000463388">
    <property type="component" value="Unassembled WGS sequence"/>
</dbReference>
<evidence type="ECO:0000313" key="7">
    <source>
        <dbReference type="Proteomes" id="UP000463388"/>
    </source>
</evidence>
<keyword evidence="3" id="KW-0238">DNA-binding</keyword>
<dbReference type="Pfam" id="PF03466">
    <property type="entry name" value="LysR_substrate"/>
    <property type="match status" value="1"/>
</dbReference>
<comment type="caution">
    <text evidence="6">The sequence shown here is derived from an EMBL/GenBank/DDBJ whole genome shotgun (WGS) entry which is preliminary data.</text>
</comment>
<evidence type="ECO:0000256" key="2">
    <source>
        <dbReference type="ARBA" id="ARBA00023015"/>
    </source>
</evidence>
<feature type="domain" description="HTH lysR-type" evidence="5">
    <location>
        <begin position="1"/>
        <end position="58"/>
    </location>
</feature>
<proteinExistence type="inferred from homology"/>
<dbReference type="Gene3D" id="3.40.190.10">
    <property type="entry name" value="Periplasmic binding protein-like II"/>
    <property type="match status" value="2"/>
</dbReference>
<dbReference type="PANTHER" id="PTHR30346">
    <property type="entry name" value="TRANSCRIPTIONAL DUAL REGULATOR HCAR-RELATED"/>
    <property type="match status" value="1"/>
</dbReference>
<dbReference type="CDD" id="cd05466">
    <property type="entry name" value="PBP2_LTTR_substrate"/>
    <property type="match status" value="1"/>
</dbReference>
<dbReference type="AlphaFoldDB" id="A0A6N8JPA7"/>
<dbReference type="GO" id="GO:0003677">
    <property type="term" value="F:DNA binding"/>
    <property type="evidence" value="ECO:0007669"/>
    <property type="project" value="UniProtKB-KW"/>
</dbReference>
<dbReference type="EMBL" id="WSRR01000010">
    <property type="protein sequence ID" value="MVX60967.1"/>
    <property type="molecule type" value="Genomic_DNA"/>
</dbReference>
<dbReference type="Pfam" id="PF00126">
    <property type="entry name" value="HTH_1"/>
    <property type="match status" value="1"/>
</dbReference>
<dbReference type="OrthoDB" id="4131546at2"/>
<dbReference type="InterPro" id="IPR036390">
    <property type="entry name" value="WH_DNA-bd_sf"/>
</dbReference>
<dbReference type="InterPro" id="IPR036388">
    <property type="entry name" value="WH-like_DNA-bd_sf"/>
</dbReference>
<keyword evidence="7" id="KW-1185">Reference proteome</keyword>
<dbReference type="SUPFAM" id="SSF46785">
    <property type="entry name" value="Winged helix' DNA-binding domain"/>
    <property type="match status" value="1"/>
</dbReference>
<name>A0A6N8JPA7_9ACTN</name>
<organism evidence="6 7">
    <name type="scientific">Adlercreutzia mucosicola</name>
    <dbReference type="NCBI Taxonomy" id="580026"/>
    <lineage>
        <taxon>Bacteria</taxon>
        <taxon>Bacillati</taxon>
        <taxon>Actinomycetota</taxon>
        <taxon>Coriobacteriia</taxon>
        <taxon>Eggerthellales</taxon>
        <taxon>Eggerthellaceae</taxon>
        <taxon>Adlercreutzia</taxon>
    </lineage>
</organism>
<dbReference type="InterPro" id="IPR000847">
    <property type="entry name" value="LysR_HTH_N"/>
</dbReference>
<reference evidence="6 7" key="1">
    <citation type="submission" date="2019-12" db="EMBL/GenBank/DDBJ databases">
        <title>Microbes associate with the intestines of laboratory mice.</title>
        <authorList>
            <person name="Navarre W."/>
            <person name="Wong E."/>
        </authorList>
    </citation>
    <scope>NUCLEOTIDE SEQUENCE [LARGE SCALE GENOMIC DNA]</scope>
    <source>
        <strain evidence="6 7">NM66_B29</strain>
    </source>
</reference>
<accession>A0A6N8JPA7</accession>
<keyword evidence="2" id="KW-0805">Transcription regulation</keyword>
<evidence type="ECO:0000313" key="6">
    <source>
        <dbReference type="EMBL" id="MVX60967.1"/>
    </source>
</evidence>
<dbReference type="PANTHER" id="PTHR30346:SF28">
    <property type="entry name" value="HTH-TYPE TRANSCRIPTIONAL REGULATOR CYNR"/>
    <property type="match status" value="1"/>
</dbReference>
<dbReference type="GO" id="GO:0003700">
    <property type="term" value="F:DNA-binding transcription factor activity"/>
    <property type="evidence" value="ECO:0007669"/>
    <property type="project" value="InterPro"/>
</dbReference>
<keyword evidence="4" id="KW-0804">Transcription</keyword>